<evidence type="ECO:0000259" key="6">
    <source>
        <dbReference type="PROSITE" id="PS50054"/>
    </source>
</evidence>
<reference evidence="8" key="1">
    <citation type="submission" date="2021-01" db="EMBL/GenBank/DDBJ databases">
        <authorList>
            <person name="Corre E."/>
            <person name="Pelletier E."/>
            <person name="Niang G."/>
            <person name="Scheremetjew M."/>
            <person name="Finn R."/>
            <person name="Kale V."/>
            <person name="Holt S."/>
            <person name="Cochrane G."/>
            <person name="Meng A."/>
            <person name="Brown T."/>
            <person name="Cohen L."/>
        </authorList>
    </citation>
    <scope>NUCLEOTIDE SEQUENCE</scope>
</reference>
<dbReference type="InterPro" id="IPR000340">
    <property type="entry name" value="Dual-sp_phosphatase_cat-dom"/>
</dbReference>
<proteinExistence type="inferred from homology"/>
<organism evidence="8">
    <name type="scientific">Noctiluca scintillans</name>
    <name type="common">Sea sparkle</name>
    <name type="synonym">Red tide dinoflagellate</name>
    <dbReference type="NCBI Taxonomy" id="2966"/>
    <lineage>
        <taxon>Eukaryota</taxon>
        <taxon>Sar</taxon>
        <taxon>Alveolata</taxon>
        <taxon>Dinophyceae</taxon>
        <taxon>Noctilucales</taxon>
        <taxon>Noctilucaceae</taxon>
        <taxon>Noctiluca</taxon>
    </lineage>
</organism>
<feature type="domain" description="Tyrosine specific protein phosphatases" evidence="7">
    <location>
        <begin position="150"/>
        <end position="218"/>
    </location>
</feature>
<protein>
    <recommendedName>
        <fullName evidence="2">protein-tyrosine-phosphatase</fullName>
        <ecNumber evidence="2">3.1.3.48</ecNumber>
    </recommendedName>
</protein>
<accession>A0A7S0ZMA6</accession>
<dbReference type="PANTHER" id="PTHR10159">
    <property type="entry name" value="DUAL SPECIFICITY PROTEIN PHOSPHATASE"/>
    <property type="match status" value="1"/>
</dbReference>
<dbReference type="GO" id="GO:0004725">
    <property type="term" value="F:protein tyrosine phosphatase activity"/>
    <property type="evidence" value="ECO:0007669"/>
    <property type="project" value="UniProtKB-EC"/>
</dbReference>
<keyword evidence="4" id="KW-0904">Protein phosphatase</keyword>
<feature type="domain" description="Tyrosine-protein phosphatase" evidence="6">
    <location>
        <begin position="80"/>
        <end position="229"/>
    </location>
</feature>
<dbReference type="SUPFAM" id="SSF52799">
    <property type="entry name" value="(Phosphotyrosine protein) phosphatases II"/>
    <property type="match status" value="1"/>
</dbReference>
<dbReference type="PROSITE" id="PS50054">
    <property type="entry name" value="TYR_PHOSPHATASE_DUAL"/>
    <property type="match status" value="1"/>
</dbReference>
<evidence type="ECO:0000256" key="1">
    <source>
        <dbReference type="ARBA" id="ARBA00008601"/>
    </source>
</evidence>
<evidence type="ECO:0000256" key="2">
    <source>
        <dbReference type="ARBA" id="ARBA00013064"/>
    </source>
</evidence>
<dbReference type="EC" id="3.1.3.48" evidence="2"/>
<feature type="region of interest" description="Disordered" evidence="5">
    <location>
        <begin position="1"/>
        <end position="23"/>
    </location>
</feature>
<sequence length="239" mass="26463">MAETSKGVGKGPPMVPELGRAPPAAQAQTTVCGSLADAIQQGLKLRPVAQESLWNECADEDISEPEPMDQICFSDALEQERSQCWRNALYLGSIKGALMGDSLEARNVRTVLSILHETGPQITPELPNVRYWRSPPVLDDSSQETIQTYERFLDDAHRVIDEGLARGSVLVHCMMGVSRSTTVVASYMMRKCGLGRDESLRRIQQCRPIARPNAGLYQLLGRLQEESLPERSPRSRGDE</sequence>
<evidence type="ECO:0000256" key="5">
    <source>
        <dbReference type="SAM" id="MobiDB-lite"/>
    </source>
</evidence>
<dbReference type="Pfam" id="PF00782">
    <property type="entry name" value="DSPc"/>
    <property type="match status" value="1"/>
</dbReference>
<dbReference type="AlphaFoldDB" id="A0A7S0ZMA6"/>
<dbReference type="SMART" id="SM00195">
    <property type="entry name" value="DSPc"/>
    <property type="match status" value="1"/>
</dbReference>
<name>A0A7S0ZMA6_NOCSC</name>
<dbReference type="PROSITE" id="PS00383">
    <property type="entry name" value="TYR_PHOSPHATASE_1"/>
    <property type="match status" value="1"/>
</dbReference>
<dbReference type="GO" id="GO:0005737">
    <property type="term" value="C:cytoplasm"/>
    <property type="evidence" value="ECO:0007669"/>
    <property type="project" value="TreeGrafter"/>
</dbReference>
<dbReference type="GO" id="GO:0043409">
    <property type="term" value="P:negative regulation of MAPK cascade"/>
    <property type="evidence" value="ECO:0007669"/>
    <property type="project" value="TreeGrafter"/>
</dbReference>
<gene>
    <name evidence="8" type="ORF">NSCI0253_LOCUS549</name>
</gene>
<evidence type="ECO:0000313" key="8">
    <source>
        <dbReference type="EMBL" id="CAD8826203.1"/>
    </source>
</evidence>
<comment type="similarity">
    <text evidence="1">Belongs to the protein-tyrosine phosphatase family. Non-receptor class dual specificity subfamily.</text>
</comment>
<dbReference type="EMBL" id="HBFQ01000824">
    <property type="protein sequence ID" value="CAD8826203.1"/>
    <property type="molecule type" value="Transcribed_RNA"/>
</dbReference>
<evidence type="ECO:0000256" key="4">
    <source>
        <dbReference type="ARBA" id="ARBA00022912"/>
    </source>
</evidence>
<dbReference type="InterPro" id="IPR029021">
    <property type="entry name" value="Prot-tyrosine_phosphatase-like"/>
</dbReference>
<dbReference type="PANTHER" id="PTHR10159:SF519">
    <property type="entry name" value="DUAL SPECIFICITY PROTEIN PHOSPHATASE MPK3"/>
    <property type="match status" value="1"/>
</dbReference>
<dbReference type="InterPro" id="IPR000387">
    <property type="entry name" value="Tyr_Pase_dom"/>
</dbReference>
<evidence type="ECO:0000259" key="7">
    <source>
        <dbReference type="PROSITE" id="PS50056"/>
    </source>
</evidence>
<keyword evidence="3" id="KW-0378">Hydrolase</keyword>
<evidence type="ECO:0000256" key="3">
    <source>
        <dbReference type="ARBA" id="ARBA00022801"/>
    </source>
</evidence>
<dbReference type="PROSITE" id="PS50056">
    <property type="entry name" value="TYR_PHOSPHATASE_2"/>
    <property type="match status" value="1"/>
</dbReference>
<dbReference type="InterPro" id="IPR016130">
    <property type="entry name" value="Tyr_Pase_AS"/>
</dbReference>
<dbReference type="Gene3D" id="3.90.190.10">
    <property type="entry name" value="Protein tyrosine phosphatase superfamily"/>
    <property type="match status" value="1"/>
</dbReference>
<dbReference type="CDD" id="cd14498">
    <property type="entry name" value="DSP"/>
    <property type="match status" value="1"/>
</dbReference>
<dbReference type="InterPro" id="IPR020422">
    <property type="entry name" value="TYR_PHOSPHATASE_DUAL_dom"/>
</dbReference>